<evidence type="ECO:0000256" key="1">
    <source>
        <dbReference type="SAM" id="MobiDB-lite"/>
    </source>
</evidence>
<keyword evidence="2" id="KW-0347">Helicase</keyword>
<reference evidence="3" key="1">
    <citation type="submission" date="2018-12" db="EMBL/GenBank/DDBJ databases">
        <title>The complete genome of Metarhizium rileyi, a key fungal pathogen of Lepidoptera.</title>
        <authorList>
            <person name="Binneck E."/>
            <person name="Lastra C.C.L."/>
            <person name="Sosa-Gomez D.R."/>
        </authorList>
    </citation>
    <scope>NUCLEOTIDE SEQUENCE [LARGE SCALE GENOMIC DNA]</scope>
    <source>
        <strain evidence="3">Cep018-CH2</strain>
    </source>
</reference>
<gene>
    <name evidence="2" type="primary">KU70_2</name>
    <name evidence="2" type="ORF">ED733_005702</name>
</gene>
<comment type="caution">
    <text evidence="2">The sequence shown here is derived from an EMBL/GenBank/DDBJ whole genome shotgun (WGS) entry which is preliminary data.</text>
</comment>
<organism evidence="2 3">
    <name type="scientific">Metarhizium rileyi (strain RCEF 4871)</name>
    <name type="common">Nomuraea rileyi</name>
    <dbReference type="NCBI Taxonomy" id="1649241"/>
    <lineage>
        <taxon>Eukaryota</taxon>
        <taxon>Fungi</taxon>
        <taxon>Dikarya</taxon>
        <taxon>Ascomycota</taxon>
        <taxon>Pezizomycotina</taxon>
        <taxon>Sordariomycetes</taxon>
        <taxon>Hypocreomycetidae</taxon>
        <taxon>Hypocreales</taxon>
        <taxon>Clavicipitaceae</taxon>
        <taxon>Metarhizium</taxon>
    </lineage>
</organism>
<feature type="compositionally biased region" description="Basic residues" evidence="1">
    <location>
        <begin position="260"/>
        <end position="269"/>
    </location>
</feature>
<keyword evidence="2" id="KW-0547">Nucleotide-binding</keyword>
<sequence>MADFLASFNFATSDDFAAEDGACTSVNDLQRRIRELMDAKTTDTRAEHVSTTINIAGTVEFTVSLTQADKDGIENVDPMLTAEAVTEVVTEERNQSQAHVYKVADALRDQPNQAPVAQQVVAEQVAMAIGVEDKSTWVLHNSQLAPHGWDFQFVCEGSVQHWKSQNGAKIRAVVVGEYTKKDPDPVLISRPAFDCRGRLFVSFSRKARTLFVKYNHTVMHKTVAELTELFKPPPMIGPQKPDKETRARAAKLAQDEAAKVRRKQNREKKKAQDGKPKRPSKKKNTKRAEQTEAQLLLADQAAQALDHAGISQLGQAVAAMENDQNGDGSDTGLAQNQPPSATKPLSLNAGVSPDSLSTDQFNIFANQAPDLQKDSLNMLITYGAERLQIIHPSNKESSTPVPQTEAAASGEGADSAARTTRTELVLEDSTPKGKRKGNPRPLGKSRLACFQCKSRKVKKPRIRKRKPVTFATDDVDAEADGNADAEADAEDDQVMGEANETALTEANDDDISMRGGNADQVNQETNQNDDDFDSDPGAPYSYPQVPGPELARDSGHDPIHGFHQQPAQLPYFQSASGLALPQPDPLDDASASQLDSADEDEKEDEVHVVVDGVDEGEDLEGGVVDGGVDLDEEDGRVLGGDLEGLDEGVEEDGAGRRCVRSSTLQK</sequence>
<feature type="compositionally biased region" description="Polar residues" evidence="1">
    <location>
        <begin position="322"/>
        <end position="345"/>
    </location>
</feature>
<name>A0A5C6GF58_METRR</name>
<feature type="compositionally biased region" description="Basic residues" evidence="1">
    <location>
        <begin position="453"/>
        <end position="467"/>
    </location>
</feature>
<keyword evidence="2" id="KW-0378">Hydrolase</keyword>
<feature type="region of interest" description="Disordered" evidence="1">
    <location>
        <begin position="392"/>
        <end position="666"/>
    </location>
</feature>
<feature type="compositionally biased region" description="Acidic residues" evidence="1">
    <location>
        <begin position="473"/>
        <end position="494"/>
    </location>
</feature>
<dbReference type="EMBL" id="SBHS01000007">
    <property type="protein sequence ID" value="TWU75518.1"/>
    <property type="molecule type" value="Genomic_DNA"/>
</dbReference>
<evidence type="ECO:0000313" key="3">
    <source>
        <dbReference type="Proteomes" id="UP000317257"/>
    </source>
</evidence>
<dbReference type="GO" id="GO:0004386">
    <property type="term" value="F:helicase activity"/>
    <property type="evidence" value="ECO:0007669"/>
    <property type="project" value="UniProtKB-KW"/>
</dbReference>
<dbReference type="Proteomes" id="UP000317257">
    <property type="component" value="Unassembled WGS sequence"/>
</dbReference>
<feature type="compositionally biased region" description="Basic and acidic residues" evidence="1">
    <location>
        <begin position="550"/>
        <end position="560"/>
    </location>
</feature>
<feature type="compositionally biased region" description="Polar residues" evidence="1">
    <location>
        <begin position="565"/>
        <end position="576"/>
    </location>
</feature>
<accession>A0A5C6GF58</accession>
<evidence type="ECO:0000313" key="2">
    <source>
        <dbReference type="EMBL" id="TWU75518.1"/>
    </source>
</evidence>
<feature type="compositionally biased region" description="Low complexity" evidence="1">
    <location>
        <begin position="405"/>
        <end position="417"/>
    </location>
</feature>
<feature type="region of interest" description="Disordered" evidence="1">
    <location>
        <begin position="322"/>
        <end position="353"/>
    </location>
</feature>
<proteinExistence type="predicted"/>
<dbReference type="AlphaFoldDB" id="A0A5C6GF58"/>
<feature type="compositionally biased region" description="Acidic residues" evidence="1">
    <location>
        <begin position="643"/>
        <end position="652"/>
    </location>
</feature>
<protein>
    <submittedName>
        <fullName evidence="2">ATP-dependent DNA helicase II subunit 1</fullName>
    </submittedName>
</protein>
<keyword evidence="2" id="KW-0067">ATP-binding</keyword>
<feature type="region of interest" description="Disordered" evidence="1">
    <location>
        <begin position="251"/>
        <end position="289"/>
    </location>
</feature>